<evidence type="ECO:0000259" key="7">
    <source>
        <dbReference type="PROSITE" id="PS51192"/>
    </source>
</evidence>
<keyword evidence="10" id="KW-1185">Reference proteome</keyword>
<dbReference type="CDD" id="cd18787">
    <property type="entry name" value="SF2_C_DEAD"/>
    <property type="match status" value="1"/>
</dbReference>
<dbReference type="VEuPathDB" id="VectorBase:RSAN_030131"/>
<evidence type="ECO:0000256" key="5">
    <source>
        <dbReference type="ARBA" id="ARBA00022840"/>
    </source>
</evidence>
<dbReference type="SUPFAM" id="SSF52540">
    <property type="entry name" value="P-loop containing nucleoside triphosphate hydrolases"/>
    <property type="match status" value="2"/>
</dbReference>
<dbReference type="PROSITE" id="PS51192">
    <property type="entry name" value="HELICASE_ATP_BIND_1"/>
    <property type="match status" value="1"/>
</dbReference>
<keyword evidence="3 6" id="KW-0378">Hydrolase</keyword>
<dbReference type="PROSITE" id="PS51194">
    <property type="entry name" value="HELICASE_CTER"/>
    <property type="match status" value="1"/>
</dbReference>
<reference evidence="9" key="1">
    <citation type="journal article" date="2020" name="Cell">
        <title>Large-Scale Comparative Analyses of Tick Genomes Elucidate Their Genetic Diversity and Vector Capacities.</title>
        <authorList>
            <consortium name="Tick Genome and Microbiome Consortium (TIGMIC)"/>
            <person name="Jia N."/>
            <person name="Wang J."/>
            <person name="Shi W."/>
            <person name="Du L."/>
            <person name="Sun Y."/>
            <person name="Zhan W."/>
            <person name="Jiang J.F."/>
            <person name="Wang Q."/>
            <person name="Zhang B."/>
            <person name="Ji P."/>
            <person name="Bell-Sakyi L."/>
            <person name="Cui X.M."/>
            <person name="Yuan T.T."/>
            <person name="Jiang B.G."/>
            <person name="Yang W.F."/>
            <person name="Lam T.T."/>
            <person name="Chang Q.C."/>
            <person name="Ding S.J."/>
            <person name="Wang X.J."/>
            <person name="Zhu J.G."/>
            <person name="Ruan X.D."/>
            <person name="Zhao L."/>
            <person name="Wei J.T."/>
            <person name="Ye R.Z."/>
            <person name="Que T.C."/>
            <person name="Du C.H."/>
            <person name="Zhou Y.H."/>
            <person name="Cheng J.X."/>
            <person name="Dai P.F."/>
            <person name="Guo W.B."/>
            <person name="Han X.H."/>
            <person name="Huang E.J."/>
            <person name="Li L.F."/>
            <person name="Wei W."/>
            <person name="Gao Y.C."/>
            <person name="Liu J.Z."/>
            <person name="Shao H.Z."/>
            <person name="Wang X."/>
            <person name="Wang C.C."/>
            <person name="Yang T.C."/>
            <person name="Huo Q.B."/>
            <person name="Li W."/>
            <person name="Chen H.Y."/>
            <person name="Chen S.E."/>
            <person name="Zhou L.G."/>
            <person name="Ni X.B."/>
            <person name="Tian J.H."/>
            <person name="Sheng Y."/>
            <person name="Liu T."/>
            <person name="Pan Y.S."/>
            <person name="Xia L.Y."/>
            <person name="Li J."/>
            <person name="Zhao F."/>
            <person name="Cao W.C."/>
        </authorList>
    </citation>
    <scope>NUCLEOTIDE SEQUENCE</scope>
    <source>
        <strain evidence="9">Rsan-2018</strain>
    </source>
</reference>
<dbReference type="InterPro" id="IPR027417">
    <property type="entry name" value="P-loop_NTPase"/>
</dbReference>
<dbReference type="InterPro" id="IPR001650">
    <property type="entry name" value="Helicase_C-like"/>
</dbReference>
<dbReference type="PROSITE" id="PS00039">
    <property type="entry name" value="DEAD_ATP_HELICASE"/>
    <property type="match status" value="1"/>
</dbReference>
<dbReference type="InterPro" id="IPR014001">
    <property type="entry name" value="Helicase_ATP-bd"/>
</dbReference>
<comment type="similarity">
    <text evidence="6">Belongs to the DEAD box helicase family.</text>
</comment>
<organism evidence="9 10">
    <name type="scientific">Rhipicephalus sanguineus</name>
    <name type="common">Brown dog tick</name>
    <name type="synonym">Ixodes sanguineus</name>
    <dbReference type="NCBI Taxonomy" id="34632"/>
    <lineage>
        <taxon>Eukaryota</taxon>
        <taxon>Metazoa</taxon>
        <taxon>Ecdysozoa</taxon>
        <taxon>Arthropoda</taxon>
        <taxon>Chelicerata</taxon>
        <taxon>Arachnida</taxon>
        <taxon>Acari</taxon>
        <taxon>Parasitiformes</taxon>
        <taxon>Ixodida</taxon>
        <taxon>Ixodoidea</taxon>
        <taxon>Ixodidae</taxon>
        <taxon>Rhipicephalinae</taxon>
        <taxon>Rhipicephalus</taxon>
        <taxon>Rhipicephalus</taxon>
    </lineage>
</organism>
<evidence type="ECO:0000256" key="3">
    <source>
        <dbReference type="ARBA" id="ARBA00022801"/>
    </source>
</evidence>
<keyword evidence="2 6" id="KW-0547">Nucleotide-binding</keyword>
<dbReference type="Proteomes" id="UP000821837">
    <property type="component" value="Chromosome 5"/>
</dbReference>
<keyword evidence="5 6" id="KW-0067">ATP-binding</keyword>
<evidence type="ECO:0000256" key="1">
    <source>
        <dbReference type="ARBA" id="ARBA00012552"/>
    </source>
</evidence>
<dbReference type="InterPro" id="IPR000629">
    <property type="entry name" value="RNA-helicase_DEAD-box_CS"/>
</dbReference>
<gene>
    <name evidence="9" type="ORF">HPB52_017944</name>
</gene>
<evidence type="ECO:0000313" key="9">
    <source>
        <dbReference type="EMBL" id="KAH7952076.1"/>
    </source>
</evidence>
<evidence type="ECO:0000256" key="6">
    <source>
        <dbReference type="RuleBase" id="RU000492"/>
    </source>
</evidence>
<feature type="domain" description="Helicase ATP-binding" evidence="7">
    <location>
        <begin position="159"/>
        <end position="362"/>
    </location>
</feature>
<dbReference type="InterPro" id="IPR011545">
    <property type="entry name" value="DEAD/DEAH_box_helicase_dom"/>
</dbReference>
<accession>A0A9D4PRZ0</accession>
<keyword evidence="4 6" id="KW-0347">Helicase</keyword>
<dbReference type="SMART" id="SM00487">
    <property type="entry name" value="DEXDc"/>
    <property type="match status" value="1"/>
</dbReference>
<reference evidence="9" key="2">
    <citation type="submission" date="2021-09" db="EMBL/GenBank/DDBJ databases">
        <authorList>
            <person name="Jia N."/>
            <person name="Wang J."/>
            <person name="Shi W."/>
            <person name="Du L."/>
            <person name="Sun Y."/>
            <person name="Zhan W."/>
            <person name="Jiang J."/>
            <person name="Wang Q."/>
            <person name="Zhang B."/>
            <person name="Ji P."/>
            <person name="Sakyi L.B."/>
            <person name="Cui X."/>
            <person name="Yuan T."/>
            <person name="Jiang B."/>
            <person name="Yang W."/>
            <person name="Lam T.T.-Y."/>
            <person name="Chang Q."/>
            <person name="Ding S."/>
            <person name="Wang X."/>
            <person name="Zhu J."/>
            <person name="Ruan X."/>
            <person name="Zhao L."/>
            <person name="Wei J."/>
            <person name="Que T."/>
            <person name="Du C."/>
            <person name="Cheng J."/>
            <person name="Dai P."/>
            <person name="Han X."/>
            <person name="Huang E."/>
            <person name="Gao Y."/>
            <person name="Liu J."/>
            <person name="Shao H."/>
            <person name="Ye R."/>
            <person name="Li L."/>
            <person name="Wei W."/>
            <person name="Wang X."/>
            <person name="Wang C."/>
            <person name="Huo Q."/>
            <person name="Li W."/>
            <person name="Guo W."/>
            <person name="Chen H."/>
            <person name="Chen S."/>
            <person name="Zhou L."/>
            <person name="Zhou L."/>
            <person name="Ni X."/>
            <person name="Tian J."/>
            <person name="Zhou Y."/>
            <person name="Sheng Y."/>
            <person name="Liu T."/>
            <person name="Pan Y."/>
            <person name="Xia L."/>
            <person name="Li J."/>
            <person name="Zhao F."/>
            <person name="Cao W."/>
        </authorList>
    </citation>
    <scope>NUCLEOTIDE SEQUENCE</scope>
    <source>
        <strain evidence="9">Rsan-2018</strain>
        <tissue evidence="9">Larvae</tissue>
    </source>
</reference>
<dbReference type="PANTHER" id="PTHR47958">
    <property type="entry name" value="ATP-DEPENDENT RNA HELICASE DBP3"/>
    <property type="match status" value="1"/>
</dbReference>
<sequence length="530" mass="59283">MANQLVGVNAGVQLGPPNGPNEPLPPNPLPNADFGDLSEFGKWWYPLQGDGFSAILYFSYQRRATSVDNIRRPGPPNWRETHLQPFERNFYREHFRTAWRSPEAVKEYREKNGITIVNGRGVPKPVLHTYEANFPTCLVEALEANNSTFPPTPVQAQCWPVALKGRDMLAVLGTGAEGKILAYILPAVVHALHQPRREHQPGFLALVLAPTPEEARDIQRVVSKLETYTGVRATCVCSGDSKERQLRDLRRGFDICVATPGRLHTFLKEDKLDIGRCTYLVLDEADRMVDMGFEQQLISIARYVRPDRQTTMWMSRKPRHLYRLVDALLKDYLEIHIGMGQASPDQCVQHVVRVSAESEKEGGLVTLLQDILDGREEAAARKVIVFAETKKRVDDLVSNLQLRDWPVVGLHGGTSDKSRVFALAAFRRGKAPILVATDVAAQQLGLDGGHIVVNYDYPSSAEAYSRRMRYASPSTAHEAGVAFTFLEPDDSRGAREMIGSLRAAKAKVHPELYAIVKTTRQRKRKGVSDM</sequence>
<protein>
    <recommendedName>
        <fullName evidence="1">RNA helicase</fullName>
        <ecNumber evidence="1">3.6.4.13</ecNumber>
    </recommendedName>
</protein>
<dbReference type="Pfam" id="PF00271">
    <property type="entry name" value="Helicase_C"/>
    <property type="match status" value="1"/>
</dbReference>
<dbReference type="GO" id="GO:0016787">
    <property type="term" value="F:hydrolase activity"/>
    <property type="evidence" value="ECO:0007669"/>
    <property type="project" value="UniProtKB-KW"/>
</dbReference>
<evidence type="ECO:0000256" key="2">
    <source>
        <dbReference type="ARBA" id="ARBA00022741"/>
    </source>
</evidence>
<dbReference type="GO" id="GO:0005524">
    <property type="term" value="F:ATP binding"/>
    <property type="evidence" value="ECO:0007669"/>
    <property type="project" value="UniProtKB-KW"/>
</dbReference>
<dbReference type="OrthoDB" id="196131at2759"/>
<dbReference type="GO" id="GO:0003676">
    <property type="term" value="F:nucleic acid binding"/>
    <property type="evidence" value="ECO:0007669"/>
    <property type="project" value="InterPro"/>
</dbReference>
<dbReference type="EMBL" id="JABSTV010001251">
    <property type="protein sequence ID" value="KAH7952076.1"/>
    <property type="molecule type" value="Genomic_DNA"/>
</dbReference>
<dbReference type="AlphaFoldDB" id="A0A9D4PRZ0"/>
<evidence type="ECO:0000259" key="8">
    <source>
        <dbReference type="PROSITE" id="PS51194"/>
    </source>
</evidence>
<evidence type="ECO:0000313" key="10">
    <source>
        <dbReference type="Proteomes" id="UP000821837"/>
    </source>
</evidence>
<dbReference type="Gene3D" id="3.40.50.300">
    <property type="entry name" value="P-loop containing nucleotide triphosphate hydrolases"/>
    <property type="match status" value="2"/>
</dbReference>
<dbReference type="EC" id="3.6.4.13" evidence="1"/>
<evidence type="ECO:0000256" key="4">
    <source>
        <dbReference type="ARBA" id="ARBA00022806"/>
    </source>
</evidence>
<comment type="caution">
    <text evidence="9">The sequence shown here is derived from an EMBL/GenBank/DDBJ whole genome shotgun (WGS) entry which is preliminary data.</text>
</comment>
<name>A0A9D4PRZ0_RHISA</name>
<dbReference type="Pfam" id="PF00270">
    <property type="entry name" value="DEAD"/>
    <property type="match status" value="1"/>
</dbReference>
<feature type="domain" description="Helicase C-terminal" evidence="8">
    <location>
        <begin position="366"/>
        <end position="516"/>
    </location>
</feature>
<dbReference type="GO" id="GO:0003724">
    <property type="term" value="F:RNA helicase activity"/>
    <property type="evidence" value="ECO:0007669"/>
    <property type="project" value="UniProtKB-EC"/>
</dbReference>
<proteinExistence type="inferred from homology"/>
<dbReference type="SMART" id="SM00490">
    <property type="entry name" value="HELICc"/>
    <property type="match status" value="1"/>
</dbReference>